<dbReference type="AlphaFoldDB" id="A0A6L3V9A2"/>
<organism evidence="4 5">
    <name type="scientific">Cytobacillus depressus</name>
    <dbReference type="NCBI Taxonomy" id="1602942"/>
    <lineage>
        <taxon>Bacteria</taxon>
        <taxon>Bacillati</taxon>
        <taxon>Bacillota</taxon>
        <taxon>Bacilli</taxon>
        <taxon>Bacillales</taxon>
        <taxon>Bacillaceae</taxon>
        <taxon>Cytobacillus</taxon>
    </lineage>
</organism>
<dbReference type="CDD" id="cd00431">
    <property type="entry name" value="cysteine_hydrolases"/>
    <property type="match status" value="1"/>
</dbReference>
<dbReference type="PANTHER" id="PTHR43540">
    <property type="entry name" value="PEROXYUREIDOACRYLATE/UREIDOACRYLATE AMIDOHYDROLASE-RELATED"/>
    <property type="match status" value="1"/>
</dbReference>
<feature type="domain" description="Isochorismatase-like" evidence="3">
    <location>
        <begin position="9"/>
        <end position="181"/>
    </location>
</feature>
<dbReference type="InterPro" id="IPR050272">
    <property type="entry name" value="Isochorismatase-like_hydrls"/>
</dbReference>
<dbReference type="EMBL" id="WBOS01000005">
    <property type="protein sequence ID" value="KAB2334884.1"/>
    <property type="molecule type" value="Genomic_DNA"/>
</dbReference>
<dbReference type="Gene3D" id="3.40.50.850">
    <property type="entry name" value="Isochorismatase-like"/>
    <property type="match status" value="1"/>
</dbReference>
<keyword evidence="2" id="KW-0378">Hydrolase</keyword>
<evidence type="ECO:0000259" key="3">
    <source>
        <dbReference type="Pfam" id="PF00857"/>
    </source>
</evidence>
<keyword evidence="5" id="KW-1185">Reference proteome</keyword>
<evidence type="ECO:0000313" key="5">
    <source>
        <dbReference type="Proteomes" id="UP000481030"/>
    </source>
</evidence>
<dbReference type="GO" id="GO:0016787">
    <property type="term" value="F:hydrolase activity"/>
    <property type="evidence" value="ECO:0007669"/>
    <property type="project" value="UniProtKB-KW"/>
</dbReference>
<dbReference type="InterPro" id="IPR000868">
    <property type="entry name" value="Isochorismatase-like_dom"/>
</dbReference>
<dbReference type="SUPFAM" id="SSF52499">
    <property type="entry name" value="Isochorismatase-like hydrolases"/>
    <property type="match status" value="1"/>
</dbReference>
<gene>
    <name evidence="4" type="ORF">F7731_14095</name>
</gene>
<proteinExistence type="inferred from homology"/>
<reference evidence="4 5" key="1">
    <citation type="journal article" date="2016" name="Antonie Van Leeuwenhoek">
        <title>Bacillus depressus sp. nov., isolated from soil of a sunflower field.</title>
        <authorList>
            <person name="Wei X."/>
            <person name="Xin D."/>
            <person name="Xin Y."/>
            <person name="Zhang H."/>
            <person name="Wang T."/>
            <person name="Zhang J."/>
        </authorList>
    </citation>
    <scope>NUCLEOTIDE SEQUENCE [LARGE SCALE GENOMIC DNA]</scope>
    <source>
        <strain evidence="4 5">BZ1</strain>
    </source>
</reference>
<evidence type="ECO:0000313" key="4">
    <source>
        <dbReference type="EMBL" id="KAB2334884.1"/>
    </source>
</evidence>
<accession>A0A6L3V9A2</accession>
<protein>
    <submittedName>
        <fullName evidence="4">Isochorismatase family protein</fullName>
    </submittedName>
</protein>
<dbReference type="OrthoDB" id="257098at2"/>
<comment type="similarity">
    <text evidence="1">Belongs to the isochorismatase family.</text>
</comment>
<sequence>MNKLQPEKTALVLIDLQKGITALKGAPHDTSTVVRHAAQLVDAFRRAGAFITFVHVDFLDGKDALQPDAEIQLPPKLSENWGDFVPELNVQPTDHIVTKRHFGAFFGTDLDLQLRRRGIDTIVLGGISTHVGVDTTAREAYQLNYNQIFVTDAMTATSIEAHEFPCKFIFPLMGRIHTTEEVLAELES</sequence>
<dbReference type="Proteomes" id="UP000481030">
    <property type="component" value="Unassembled WGS sequence"/>
</dbReference>
<dbReference type="RefSeq" id="WP_151535426.1">
    <property type="nucleotide sequence ID" value="NZ_WBOS01000005.1"/>
</dbReference>
<dbReference type="InterPro" id="IPR036380">
    <property type="entry name" value="Isochorismatase-like_sf"/>
</dbReference>
<name>A0A6L3V9A2_9BACI</name>
<dbReference type="PANTHER" id="PTHR43540:SF7">
    <property type="entry name" value="ISOCHORISMATASE FAMILY PROTEIN YECD"/>
    <property type="match status" value="1"/>
</dbReference>
<comment type="caution">
    <text evidence="4">The sequence shown here is derived from an EMBL/GenBank/DDBJ whole genome shotgun (WGS) entry which is preliminary data.</text>
</comment>
<dbReference type="Pfam" id="PF00857">
    <property type="entry name" value="Isochorismatase"/>
    <property type="match status" value="1"/>
</dbReference>
<evidence type="ECO:0000256" key="1">
    <source>
        <dbReference type="ARBA" id="ARBA00006336"/>
    </source>
</evidence>
<evidence type="ECO:0000256" key="2">
    <source>
        <dbReference type="ARBA" id="ARBA00022801"/>
    </source>
</evidence>